<evidence type="ECO:0000313" key="9">
    <source>
        <dbReference type="Proteomes" id="UP001469089"/>
    </source>
</evidence>
<evidence type="ECO:0000256" key="5">
    <source>
        <dbReference type="ARBA" id="ARBA00023004"/>
    </source>
</evidence>
<evidence type="ECO:0000313" key="8">
    <source>
        <dbReference type="EMBL" id="MEQ5842970.1"/>
    </source>
</evidence>
<keyword evidence="5 6" id="KW-0408">Iron</keyword>
<evidence type="ECO:0000256" key="4">
    <source>
        <dbReference type="ARBA" id="ARBA00022982"/>
    </source>
</evidence>
<organism evidence="8 9">
    <name type="scientific">Paraburkholderia acidicola</name>
    <dbReference type="NCBI Taxonomy" id="1912599"/>
    <lineage>
        <taxon>Bacteria</taxon>
        <taxon>Pseudomonadati</taxon>
        <taxon>Pseudomonadota</taxon>
        <taxon>Betaproteobacteria</taxon>
        <taxon>Burkholderiales</taxon>
        <taxon>Burkholderiaceae</taxon>
        <taxon>Paraburkholderia</taxon>
    </lineage>
</organism>
<evidence type="ECO:0000256" key="6">
    <source>
        <dbReference type="PROSITE-ProRule" id="PRU00433"/>
    </source>
</evidence>
<dbReference type="PANTHER" id="PTHR37823">
    <property type="entry name" value="CYTOCHROME C-553-LIKE"/>
    <property type="match status" value="1"/>
</dbReference>
<dbReference type="SUPFAM" id="SSF46626">
    <property type="entry name" value="Cytochrome c"/>
    <property type="match status" value="2"/>
</dbReference>
<evidence type="ECO:0000259" key="7">
    <source>
        <dbReference type="PROSITE" id="PS51007"/>
    </source>
</evidence>
<keyword evidence="9" id="KW-1185">Reference proteome</keyword>
<dbReference type="Pfam" id="PF13442">
    <property type="entry name" value="Cytochrome_CBB3"/>
    <property type="match status" value="2"/>
</dbReference>
<dbReference type="InterPro" id="IPR009056">
    <property type="entry name" value="Cyt_c-like_dom"/>
</dbReference>
<name>A0ABV1LWK4_9BURK</name>
<comment type="caution">
    <text evidence="8">The sequence shown here is derived from an EMBL/GenBank/DDBJ whole genome shotgun (WGS) entry which is preliminary data.</text>
</comment>
<accession>A0ABV1LWK4</accession>
<dbReference type="Proteomes" id="UP001469089">
    <property type="component" value="Unassembled WGS sequence"/>
</dbReference>
<dbReference type="InterPro" id="IPR036909">
    <property type="entry name" value="Cyt_c-like_dom_sf"/>
</dbReference>
<dbReference type="PANTHER" id="PTHR37823:SF1">
    <property type="entry name" value="CYTOCHROME C-553-LIKE"/>
    <property type="match status" value="1"/>
</dbReference>
<dbReference type="EMBL" id="JAOALG010000002">
    <property type="protein sequence ID" value="MEQ5842970.1"/>
    <property type="molecule type" value="Genomic_DNA"/>
</dbReference>
<sequence length="192" mass="19691">MAAPSRGASDDLERGRALYVKKGCYECHGYAAQGALLTGPALGPSPVPLPAMIAYVRAPKGQMPPYSAKILSDGDAADIHAWLASVPSSPALEHVPLLGANSTRDRQVSRTSAAAASDSHGYAVFTAHCAACHGAQGEGAIGPSLVGIGKGRTSDAIATFVRNPTGAMPKLFPAPLSEQDVLDVSKYVAALR</sequence>
<gene>
    <name evidence="8" type="ORF">N0A02_26295</name>
</gene>
<proteinExistence type="predicted"/>
<dbReference type="PROSITE" id="PS51007">
    <property type="entry name" value="CYTC"/>
    <property type="match status" value="2"/>
</dbReference>
<protein>
    <submittedName>
        <fullName evidence="8">C-type cytochrome</fullName>
    </submittedName>
</protein>
<feature type="domain" description="Cytochrome c" evidence="7">
    <location>
        <begin position="10"/>
        <end position="87"/>
    </location>
</feature>
<evidence type="ECO:0000256" key="2">
    <source>
        <dbReference type="ARBA" id="ARBA00022617"/>
    </source>
</evidence>
<feature type="domain" description="Cytochrome c" evidence="7">
    <location>
        <begin position="116"/>
        <end position="192"/>
    </location>
</feature>
<evidence type="ECO:0000256" key="1">
    <source>
        <dbReference type="ARBA" id="ARBA00022448"/>
    </source>
</evidence>
<dbReference type="InterPro" id="IPR051811">
    <property type="entry name" value="Cytochrome_c550/c551-like"/>
</dbReference>
<evidence type="ECO:0000256" key="3">
    <source>
        <dbReference type="ARBA" id="ARBA00022723"/>
    </source>
</evidence>
<keyword evidence="1" id="KW-0813">Transport</keyword>
<keyword evidence="3 6" id="KW-0479">Metal-binding</keyword>
<dbReference type="RefSeq" id="WP_349545802.1">
    <property type="nucleotide sequence ID" value="NZ_JAOALG010000002.1"/>
</dbReference>
<reference evidence="8 9" key="1">
    <citation type="journal article" date="2024" name="Chem. Sci.">
        <title>Discovery of a lagriamide polyketide by integrated genome mining, isotopic labeling, and untargeted metabolomics.</title>
        <authorList>
            <person name="Fergusson C.H."/>
            <person name="Saulog J."/>
            <person name="Paulo B.S."/>
            <person name="Wilson D.M."/>
            <person name="Liu D.Y."/>
            <person name="Morehouse N.J."/>
            <person name="Waterworth S."/>
            <person name="Barkei J."/>
            <person name="Gray C.A."/>
            <person name="Kwan J.C."/>
            <person name="Eustaquio A.S."/>
            <person name="Linington R.G."/>
        </authorList>
    </citation>
    <scope>NUCLEOTIDE SEQUENCE [LARGE SCALE GENOMIC DNA]</scope>
    <source>
        <strain evidence="8 9">RL17-338-BIF-B</strain>
    </source>
</reference>
<keyword evidence="2 6" id="KW-0349">Heme</keyword>
<dbReference type="Gene3D" id="1.10.760.10">
    <property type="entry name" value="Cytochrome c-like domain"/>
    <property type="match status" value="2"/>
</dbReference>
<keyword evidence="4" id="KW-0249">Electron transport</keyword>